<evidence type="ECO:0000313" key="1">
    <source>
        <dbReference type="EMBL" id="KDS45435.1"/>
    </source>
</evidence>
<protein>
    <submittedName>
        <fullName evidence="1">Uncharacterized protein</fullName>
    </submittedName>
</protein>
<name>A0A069S5K6_PHOVU</name>
<accession>A0A069S5K6</accession>
<sequence>MGKAISITTMNYSVAIFVYSRMIRYPDNAITELRYSRISK</sequence>
<reference evidence="1 2" key="1">
    <citation type="submission" date="2014-04" db="EMBL/GenBank/DDBJ databases">
        <authorList>
            <person name="Sears C."/>
            <person name="Carroll K."/>
            <person name="Sack B.R."/>
            <person name="Qadri F."/>
            <person name="Myers L.L."/>
            <person name="Chung G.-T."/>
            <person name="Escheverria P."/>
            <person name="Fraser C.M."/>
            <person name="Sadzewicz L."/>
            <person name="Shefchek K.A."/>
            <person name="Tallon L."/>
            <person name="Das S.P."/>
            <person name="Daugherty S."/>
            <person name="Mongodin E.F."/>
        </authorList>
    </citation>
    <scope>NUCLEOTIDE SEQUENCE [LARGE SCALE GENOMIC DNA]</scope>
    <source>
        <strain evidence="1 2">3975 RP4</strain>
    </source>
</reference>
<dbReference type="PATRIC" id="fig|1339352.3.peg.3608"/>
<proteinExistence type="predicted"/>
<dbReference type="Proteomes" id="UP000027661">
    <property type="component" value="Unassembled WGS sequence"/>
</dbReference>
<comment type="caution">
    <text evidence="1">The sequence shown here is derived from an EMBL/GenBank/DDBJ whole genome shotgun (WGS) entry which is preliminary data.</text>
</comment>
<gene>
    <name evidence="1" type="ORF">M099_3844</name>
</gene>
<evidence type="ECO:0000313" key="2">
    <source>
        <dbReference type="Proteomes" id="UP000027661"/>
    </source>
</evidence>
<organism evidence="1 2">
    <name type="scientific">Phocaeicola vulgatus str. 3975 RP4</name>
    <dbReference type="NCBI Taxonomy" id="1339352"/>
    <lineage>
        <taxon>Bacteria</taxon>
        <taxon>Pseudomonadati</taxon>
        <taxon>Bacteroidota</taxon>
        <taxon>Bacteroidia</taxon>
        <taxon>Bacteroidales</taxon>
        <taxon>Bacteroidaceae</taxon>
        <taxon>Phocaeicola</taxon>
    </lineage>
</organism>
<dbReference type="AlphaFoldDB" id="A0A069S5K6"/>
<dbReference type="EMBL" id="JNHM01000143">
    <property type="protein sequence ID" value="KDS45435.1"/>
    <property type="molecule type" value="Genomic_DNA"/>
</dbReference>